<dbReference type="GeneID" id="107981979"/>
<dbReference type="RefSeq" id="XP_016844480.1">
    <property type="nucleotide sequence ID" value="XM_016988991.3"/>
</dbReference>
<evidence type="ECO:0000313" key="2">
    <source>
        <dbReference type="EnsemblMetazoa" id="XP_016844480"/>
    </source>
</evidence>
<organism evidence="2 3">
    <name type="scientific">Nasonia vitripennis</name>
    <name type="common">Parasitic wasp</name>
    <dbReference type="NCBI Taxonomy" id="7425"/>
    <lineage>
        <taxon>Eukaryota</taxon>
        <taxon>Metazoa</taxon>
        <taxon>Ecdysozoa</taxon>
        <taxon>Arthropoda</taxon>
        <taxon>Hexapoda</taxon>
        <taxon>Insecta</taxon>
        <taxon>Pterygota</taxon>
        <taxon>Neoptera</taxon>
        <taxon>Endopterygota</taxon>
        <taxon>Hymenoptera</taxon>
        <taxon>Apocrita</taxon>
        <taxon>Proctotrupomorpha</taxon>
        <taxon>Chalcidoidea</taxon>
        <taxon>Pteromalidae</taxon>
        <taxon>Pteromalinae</taxon>
        <taxon>Nasonia</taxon>
    </lineage>
</organism>
<feature type="transmembrane region" description="Helical" evidence="1">
    <location>
        <begin position="58"/>
        <end position="80"/>
    </location>
</feature>
<dbReference type="RefSeq" id="XP_016844477.1">
    <property type="nucleotide sequence ID" value="XM_016988988.2"/>
</dbReference>
<dbReference type="KEGG" id="nvi:107981979"/>
<dbReference type="RefSeq" id="XP_016844479.1">
    <property type="nucleotide sequence ID" value="XM_016988990.3"/>
</dbReference>
<keyword evidence="1" id="KW-1133">Transmembrane helix</keyword>
<sequence length="123" mass="13708">MQLQSVTSSQDILRPVDETSNHYSKEERRRTGRYVAGGAALAIILIAVYHVFARGASTIAGICIPAIIMVTYILWVLYAARRDRIRTLRLASAMNLPNINDTSNICDMTRRNITNPLTSTIDV</sequence>
<dbReference type="EnsemblMetazoa" id="XM_016988990">
    <property type="protein sequence ID" value="XP_016844479"/>
    <property type="gene ID" value="LOC107981979"/>
</dbReference>
<dbReference type="OrthoDB" id="7699055at2759"/>
<dbReference type="InParanoid" id="A0A7M7M7V6"/>
<protein>
    <submittedName>
        <fullName evidence="2">Uncharacterized protein</fullName>
    </submittedName>
</protein>
<accession>A0A7M7M7V6</accession>
<reference evidence="2" key="1">
    <citation type="submission" date="2021-01" db="UniProtKB">
        <authorList>
            <consortium name="EnsemblMetazoa"/>
        </authorList>
    </citation>
    <scope>IDENTIFICATION</scope>
</reference>
<keyword evidence="1" id="KW-0472">Membrane</keyword>
<dbReference type="SMR" id="A0A7M7M7V6"/>
<name>A0A7M7M7V6_NASVI</name>
<keyword evidence="3" id="KW-1185">Reference proteome</keyword>
<keyword evidence="1" id="KW-0812">Transmembrane</keyword>
<feature type="transmembrane region" description="Helical" evidence="1">
    <location>
        <begin position="34"/>
        <end position="52"/>
    </location>
</feature>
<dbReference type="AlphaFoldDB" id="A0A7M7M7V6"/>
<dbReference type="EnsemblMetazoa" id="XM_016988988">
    <property type="protein sequence ID" value="XP_016844477"/>
    <property type="gene ID" value="LOC107981979"/>
</dbReference>
<evidence type="ECO:0000256" key="1">
    <source>
        <dbReference type="SAM" id="Phobius"/>
    </source>
</evidence>
<dbReference type="EnsemblMetazoa" id="XM_016988991">
    <property type="protein sequence ID" value="XP_016844480"/>
    <property type="gene ID" value="LOC107981979"/>
</dbReference>
<proteinExistence type="predicted"/>
<evidence type="ECO:0000313" key="3">
    <source>
        <dbReference type="Proteomes" id="UP000002358"/>
    </source>
</evidence>
<dbReference type="Proteomes" id="UP000002358">
    <property type="component" value="Unassembled WGS sequence"/>
</dbReference>